<name>A0A5D2GIK5_GOSDA</name>
<gene>
    <name evidence="1" type="ORF">ES288_A05G231700v1</name>
</gene>
<evidence type="ECO:0000313" key="2">
    <source>
        <dbReference type="Proteomes" id="UP000323506"/>
    </source>
</evidence>
<reference evidence="1 2" key="1">
    <citation type="submission" date="2019-06" db="EMBL/GenBank/DDBJ databases">
        <title>WGS assembly of Gossypium darwinii.</title>
        <authorList>
            <person name="Chen Z.J."/>
            <person name="Sreedasyam A."/>
            <person name="Ando A."/>
            <person name="Song Q."/>
            <person name="De L."/>
            <person name="Hulse-Kemp A."/>
            <person name="Ding M."/>
            <person name="Ye W."/>
            <person name="Kirkbride R."/>
            <person name="Jenkins J."/>
            <person name="Plott C."/>
            <person name="Lovell J."/>
            <person name="Lin Y.-M."/>
            <person name="Vaughn R."/>
            <person name="Liu B."/>
            <person name="Li W."/>
            <person name="Simpson S."/>
            <person name="Scheffler B."/>
            <person name="Saski C."/>
            <person name="Grover C."/>
            <person name="Hu G."/>
            <person name="Conover J."/>
            <person name="Carlson J."/>
            <person name="Shu S."/>
            <person name="Boston L."/>
            <person name="Williams M."/>
            <person name="Peterson D."/>
            <person name="Mcgee K."/>
            <person name="Jones D."/>
            <person name="Wendel J."/>
            <person name="Stelly D."/>
            <person name="Grimwood J."/>
            <person name="Schmutz J."/>
        </authorList>
    </citation>
    <scope>NUCLEOTIDE SEQUENCE [LARGE SCALE GENOMIC DNA]</scope>
    <source>
        <strain evidence="1">1808015.09</strain>
    </source>
</reference>
<evidence type="ECO:0000313" key="1">
    <source>
        <dbReference type="EMBL" id="TYH17944.1"/>
    </source>
</evidence>
<sequence>MELLMDYLLAFPLTTAESCTFQASVECWIRNMSNLQVALMAVI</sequence>
<proteinExistence type="predicted"/>
<dbReference type="AlphaFoldDB" id="A0A5D2GIK5"/>
<organism evidence="1 2">
    <name type="scientific">Gossypium darwinii</name>
    <name type="common">Darwin's cotton</name>
    <name type="synonym">Gossypium barbadense var. darwinii</name>
    <dbReference type="NCBI Taxonomy" id="34276"/>
    <lineage>
        <taxon>Eukaryota</taxon>
        <taxon>Viridiplantae</taxon>
        <taxon>Streptophyta</taxon>
        <taxon>Embryophyta</taxon>
        <taxon>Tracheophyta</taxon>
        <taxon>Spermatophyta</taxon>
        <taxon>Magnoliopsida</taxon>
        <taxon>eudicotyledons</taxon>
        <taxon>Gunneridae</taxon>
        <taxon>Pentapetalae</taxon>
        <taxon>rosids</taxon>
        <taxon>malvids</taxon>
        <taxon>Malvales</taxon>
        <taxon>Malvaceae</taxon>
        <taxon>Malvoideae</taxon>
        <taxon>Gossypium</taxon>
    </lineage>
</organism>
<protein>
    <submittedName>
        <fullName evidence="1">Uncharacterized protein</fullName>
    </submittedName>
</protein>
<accession>A0A5D2GIK5</accession>
<keyword evidence="2" id="KW-1185">Reference proteome</keyword>
<dbReference type="Proteomes" id="UP000323506">
    <property type="component" value="Chromosome A05"/>
</dbReference>
<dbReference type="EMBL" id="CM017692">
    <property type="protein sequence ID" value="TYH17944.1"/>
    <property type="molecule type" value="Genomic_DNA"/>
</dbReference>